<evidence type="ECO:0000259" key="2">
    <source>
        <dbReference type="PROSITE" id="PS50181"/>
    </source>
</evidence>
<protein>
    <recommendedName>
        <fullName evidence="2">F-box domain-containing protein</fullName>
    </recommendedName>
</protein>
<reference evidence="3 4" key="1">
    <citation type="submission" date="2024-02" db="EMBL/GenBank/DDBJ databases">
        <title>Chromosome-scale genome assembly of the rough periwinkle Littorina saxatilis.</title>
        <authorList>
            <person name="De Jode A."/>
            <person name="Faria R."/>
            <person name="Formenti G."/>
            <person name="Sims Y."/>
            <person name="Smith T.P."/>
            <person name="Tracey A."/>
            <person name="Wood J.M.D."/>
            <person name="Zagrodzka Z.B."/>
            <person name="Johannesson K."/>
            <person name="Butlin R.K."/>
            <person name="Leder E.H."/>
        </authorList>
    </citation>
    <scope>NUCLEOTIDE SEQUENCE [LARGE SCALE GENOMIC DNA]</scope>
    <source>
        <strain evidence="3">Snail1</strain>
        <tissue evidence="3">Muscle</tissue>
    </source>
</reference>
<accession>A0AAN9B5G0</accession>
<dbReference type="EMBL" id="JBAMIC010000012">
    <property type="protein sequence ID" value="KAK7099518.1"/>
    <property type="molecule type" value="Genomic_DNA"/>
</dbReference>
<organism evidence="3 4">
    <name type="scientific">Littorina saxatilis</name>
    <dbReference type="NCBI Taxonomy" id="31220"/>
    <lineage>
        <taxon>Eukaryota</taxon>
        <taxon>Metazoa</taxon>
        <taxon>Spiralia</taxon>
        <taxon>Lophotrochozoa</taxon>
        <taxon>Mollusca</taxon>
        <taxon>Gastropoda</taxon>
        <taxon>Caenogastropoda</taxon>
        <taxon>Littorinimorpha</taxon>
        <taxon>Littorinoidea</taxon>
        <taxon>Littorinidae</taxon>
        <taxon>Littorina</taxon>
    </lineage>
</organism>
<proteinExistence type="predicted"/>
<dbReference type="CDD" id="cd09917">
    <property type="entry name" value="F-box_SF"/>
    <property type="match status" value="1"/>
</dbReference>
<feature type="region of interest" description="Disordered" evidence="1">
    <location>
        <begin position="14"/>
        <end position="35"/>
    </location>
</feature>
<evidence type="ECO:0000313" key="4">
    <source>
        <dbReference type="Proteomes" id="UP001374579"/>
    </source>
</evidence>
<evidence type="ECO:0000313" key="3">
    <source>
        <dbReference type="EMBL" id="KAK7099518.1"/>
    </source>
</evidence>
<feature type="domain" description="F-box" evidence="2">
    <location>
        <begin position="44"/>
        <end position="90"/>
    </location>
</feature>
<name>A0AAN9B5G0_9CAEN</name>
<dbReference type="Proteomes" id="UP001374579">
    <property type="component" value="Unassembled WGS sequence"/>
</dbReference>
<dbReference type="PROSITE" id="PS50181">
    <property type="entry name" value="FBOX"/>
    <property type="match status" value="1"/>
</dbReference>
<dbReference type="PANTHER" id="PTHR20872">
    <property type="match status" value="1"/>
</dbReference>
<dbReference type="Gene3D" id="1.20.1280.50">
    <property type="match status" value="1"/>
</dbReference>
<gene>
    <name evidence="3" type="ORF">V1264_003646</name>
</gene>
<keyword evidence="4" id="KW-1185">Reference proteome</keyword>
<evidence type="ECO:0000256" key="1">
    <source>
        <dbReference type="SAM" id="MobiDB-lite"/>
    </source>
</evidence>
<dbReference type="SUPFAM" id="SSF81383">
    <property type="entry name" value="F-box domain"/>
    <property type="match status" value="1"/>
</dbReference>
<dbReference type="InterPro" id="IPR032675">
    <property type="entry name" value="LRR_dom_sf"/>
</dbReference>
<dbReference type="InterPro" id="IPR001810">
    <property type="entry name" value="F-box_dom"/>
</dbReference>
<dbReference type="AlphaFoldDB" id="A0AAN9B5G0"/>
<dbReference type="InterPro" id="IPR036047">
    <property type="entry name" value="F-box-like_dom_sf"/>
</dbReference>
<dbReference type="Gene3D" id="3.80.10.10">
    <property type="entry name" value="Ribonuclease Inhibitor"/>
    <property type="match status" value="1"/>
</dbReference>
<dbReference type="SUPFAM" id="SSF52047">
    <property type="entry name" value="RNI-like"/>
    <property type="match status" value="1"/>
</dbReference>
<dbReference type="Pfam" id="PF12937">
    <property type="entry name" value="F-box-like"/>
    <property type="match status" value="1"/>
</dbReference>
<sequence length="496" mass="56318">MAARLKQRSKLWSTGEKKATKRATRNQESRLTTTTIDQDEKPPVVDFCRLPVHIWLQVMEQLSLEDRYHMALTCKLFHQLLLDPSLWRSGSLSLDLIIEEGDQKLGLKKRDKTRAETFGRFFKYLDLTVSATHVDVDDGTLALLSHLSKTWTLKGLKLSAPSFGVVDPKQLKTSKKSGLYAAVEIIKGASSLQELDLRQWPVTSDALSEEDSELGIDRMLTKAQTCPELKSLNIMWKKPIRLDAAENVVKRSPQTAVNFVTKCPHLQHVSLYHFLLSESLLKQLASNAAKHSPLQSLSVSVRYDSDPLYNVTPRLSKAAWVRLKAACPQLQVRLVVRSRDVQFIEWILQPHIPVSSVSLHILLALLPLREIVARTTVWTDTLKSLHVDVLDEESFSLDEDLLDVVTSCPQLVHLVFHGKIRSDTISRLASLPRKWTAFTFCEDDIQPGLNDTELSPFDDVRQNQRRRLIYTLCASVSRDLGYQWRPSSRDLVTSLL</sequence>
<comment type="caution">
    <text evidence="3">The sequence shown here is derived from an EMBL/GenBank/DDBJ whole genome shotgun (WGS) entry which is preliminary data.</text>
</comment>
<dbReference type="PANTHER" id="PTHR20872:SF1">
    <property type="entry name" value="F-BOX DOMAIN-CONTAINING PROTEIN"/>
    <property type="match status" value="1"/>
</dbReference>